<keyword evidence="4" id="KW-1185">Reference proteome</keyword>
<name>A0AAI8VWW9_9PEZI</name>
<dbReference type="AlphaFoldDB" id="A0AAI8VWW9"/>
<comment type="caution">
    <text evidence="3">The sequence shown here is derived from an EMBL/GenBank/DDBJ whole genome shotgun (WGS) entry which is preliminary data.</text>
</comment>
<dbReference type="Pfam" id="PF20263">
    <property type="entry name" value="LYRM2-like"/>
    <property type="match status" value="1"/>
</dbReference>
<feature type="domain" description="LYR motif-containing protein Cup1-like N-terminal" evidence="2">
    <location>
        <begin position="14"/>
        <end position="93"/>
    </location>
</feature>
<evidence type="ECO:0000256" key="1">
    <source>
        <dbReference type="SAM" id="MobiDB-lite"/>
    </source>
</evidence>
<proteinExistence type="predicted"/>
<evidence type="ECO:0000259" key="2">
    <source>
        <dbReference type="Pfam" id="PF20263"/>
    </source>
</evidence>
<sequence>MPLQIPHPTAPLHLYRQLLREASYLPPLCRPWIASRIQTRFRDCRSKEDPKPYVQQAHHSLRYLRSANGGHLERLLHLCYLATGRVGKRRRRLSAAYLSQRPANDTAGLEDEVKSLQDDNTLSADRAPDWLDNWAVDKIFAIASSQVERQSKDWPHLMRRQLRPKDVIPTENSFGRPLHKGLARNKLKRHWASVLRQLLPPLPSGEWERLRALTRGEAGADELRSPVRRPVAQSTSDLTNPIQWDWAKYVTRPARANERGNSRKMKSLTAEEGEDPRGPARPIGVRVLGPRKLKRGLYGRVWDASPIIERNSRNGKWLVTWGNNDPKLSPPSTRDLVFFQDVGKAGRGLQPATRKRGR</sequence>
<dbReference type="InterPro" id="IPR046896">
    <property type="entry name" value="Cup1-like_N"/>
</dbReference>
<dbReference type="Proteomes" id="UP001295740">
    <property type="component" value="Unassembled WGS sequence"/>
</dbReference>
<accession>A0AAI8VWW9</accession>
<protein>
    <submittedName>
        <fullName evidence="3">Uu.00g055630.m01.CDS01</fullName>
    </submittedName>
</protein>
<reference evidence="3" key="1">
    <citation type="submission" date="2023-10" db="EMBL/GenBank/DDBJ databases">
        <authorList>
            <person name="Hackl T."/>
        </authorList>
    </citation>
    <scope>NUCLEOTIDE SEQUENCE</scope>
</reference>
<evidence type="ECO:0000313" key="3">
    <source>
        <dbReference type="EMBL" id="CAJ2512548.1"/>
    </source>
</evidence>
<dbReference type="CDD" id="cd20273">
    <property type="entry name" value="Complex1_LYR_unchar"/>
    <property type="match status" value="1"/>
</dbReference>
<feature type="region of interest" description="Disordered" evidence="1">
    <location>
        <begin position="255"/>
        <end position="284"/>
    </location>
</feature>
<gene>
    <name evidence="3" type="ORF">KHLLAP_LOCUS13016</name>
</gene>
<organism evidence="3 4">
    <name type="scientific">Anthostomella pinea</name>
    <dbReference type="NCBI Taxonomy" id="933095"/>
    <lineage>
        <taxon>Eukaryota</taxon>
        <taxon>Fungi</taxon>
        <taxon>Dikarya</taxon>
        <taxon>Ascomycota</taxon>
        <taxon>Pezizomycotina</taxon>
        <taxon>Sordariomycetes</taxon>
        <taxon>Xylariomycetidae</taxon>
        <taxon>Xylariales</taxon>
        <taxon>Xylariaceae</taxon>
        <taxon>Anthostomella</taxon>
    </lineage>
</organism>
<evidence type="ECO:0000313" key="4">
    <source>
        <dbReference type="Proteomes" id="UP001295740"/>
    </source>
</evidence>
<dbReference type="EMBL" id="CAUWAG010000019">
    <property type="protein sequence ID" value="CAJ2512548.1"/>
    <property type="molecule type" value="Genomic_DNA"/>
</dbReference>